<evidence type="ECO:0000256" key="1">
    <source>
        <dbReference type="SAM" id="MobiDB-lite"/>
    </source>
</evidence>
<protein>
    <recommendedName>
        <fullName evidence="5">O-antigen ligase family protein</fullName>
    </recommendedName>
</protein>
<evidence type="ECO:0000256" key="2">
    <source>
        <dbReference type="SAM" id="Phobius"/>
    </source>
</evidence>
<reference evidence="3 4" key="1">
    <citation type="submission" date="2016-01" db="EMBL/GenBank/DDBJ databases">
        <title>Draft genome sequence of Clavibacter michiganensis subsp. tessellarius DOAB 609.</title>
        <authorList>
            <person name="Tambong J.T."/>
        </authorList>
    </citation>
    <scope>NUCLEOTIDE SEQUENCE [LARGE SCALE GENOMIC DNA]</scope>
    <source>
        <strain evidence="3 4">DOAB 609</strain>
    </source>
</reference>
<feature type="compositionally biased region" description="Basic residues" evidence="1">
    <location>
        <begin position="471"/>
        <end position="485"/>
    </location>
</feature>
<feature type="transmembrane region" description="Helical" evidence="2">
    <location>
        <begin position="171"/>
        <end position="191"/>
    </location>
</feature>
<feature type="transmembrane region" description="Helical" evidence="2">
    <location>
        <begin position="433"/>
        <end position="450"/>
    </location>
</feature>
<keyword evidence="2" id="KW-0812">Transmembrane</keyword>
<gene>
    <name evidence="3" type="ORF">AWH51_02735</name>
</gene>
<keyword evidence="2" id="KW-0472">Membrane</keyword>
<feature type="region of interest" description="Disordered" evidence="1">
    <location>
        <begin position="1"/>
        <end position="48"/>
    </location>
</feature>
<proteinExistence type="predicted"/>
<feature type="transmembrane region" description="Helical" evidence="2">
    <location>
        <begin position="145"/>
        <end position="164"/>
    </location>
</feature>
<feature type="transmembrane region" description="Helical" evidence="2">
    <location>
        <begin position="197"/>
        <end position="214"/>
    </location>
</feature>
<feature type="compositionally biased region" description="Low complexity" evidence="1">
    <location>
        <begin position="34"/>
        <end position="48"/>
    </location>
</feature>
<sequence>MVSSPRRSTPARRRRPAPRGSAEAAVGAPGTTLAPDAPHPASTAAASAAAPSAAPSTASAAAAHPLLRALAAVTIVALALRIPLQQGLEVGHVLAVVLAPLWIPRLARYRGAVVVAGAIVLAVGAGLWLTEASRGDHVVSRTETTYVTVMVLGLLAGIGVLLWARTLMRDATVAVWFGVGMLAGVNPSSTLFSSNPWKFGLTVPVTVLVLALAWRWGSRRAAAVALVVLVVLAGLNDARSELAILLLVLLVVLWEMRPSMPGRRGSVALTLLGLGGLALVVSQAGQALILEGYLGEATRQRTEAQLDESGSVITGGRPEVGAFVALLRAHPWGFGSGTFPTSTELGIAKTGMAALGYDPDNGYVEDYLFGEGFELHSLVGDLWTRFGLIGIALSVVILVVVLTGAARSVAHRAGAAVLVYVAVKTLWNLPFSPLYSSIPLLVLAVGLCLIPRAADPATARGEPSGADPARPRTRTRTRPRTRPARSPHGPLDA</sequence>
<evidence type="ECO:0000313" key="4">
    <source>
        <dbReference type="Proteomes" id="UP000076218"/>
    </source>
</evidence>
<feature type="transmembrane region" description="Helical" evidence="2">
    <location>
        <begin position="382"/>
        <end position="402"/>
    </location>
</feature>
<dbReference type="RefSeq" id="WP_063070251.1">
    <property type="nucleotide sequence ID" value="NZ_LQXA01000004.1"/>
</dbReference>
<feature type="transmembrane region" description="Helical" evidence="2">
    <location>
        <begin position="267"/>
        <end position="289"/>
    </location>
</feature>
<accession>A0A154V5G0</accession>
<dbReference type="OrthoDB" id="5181551at2"/>
<evidence type="ECO:0008006" key="5">
    <source>
        <dbReference type="Google" id="ProtNLM"/>
    </source>
</evidence>
<organism evidence="3 4">
    <name type="scientific">Clavibacter tessellarius</name>
    <dbReference type="NCBI Taxonomy" id="31965"/>
    <lineage>
        <taxon>Bacteria</taxon>
        <taxon>Bacillati</taxon>
        <taxon>Actinomycetota</taxon>
        <taxon>Actinomycetes</taxon>
        <taxon>Micrococcales</taxon>
        <taxon>Microbacteriaceae</taxon>
        <taxon>Clavibacter</taxon>
    </lineage>
</organism>
<dbReference type="Proteomes" id="UP000076218">
    <property type="component" value="Unassembled WGS sequence"/>
</dbReference>
<dbReference type="STRING" id="31965.AWH51_02735"/>
<name>A0A154V5G0_9MICO</name>
<dbReference type="AlphaFoldDB" id="A0A154V5G0"/>
<dbReference type="EMBL" id="LQXA01000004">
    <property type="protein sequence ID" value="KZC96489.1"/>
    <property type="molecule type" value="Genomic_DNA"/>
</dbReference>
<feature type="transmembrane region" description="Helical" evidence="2">
    <location>
        <begin position="221"/>
        <end position="236"/>
    </location>
</feature>
<evidence type="ECO:0000313" key="3">
    <source>
        <dbReference type="EMBL" id="KZC96489.1"/>
    </source>
</evidence>
<keyword evidence="2" id="KW-1133">Transmembrane helix</keyword>
<feature type="transmembrane region" description="Helical" evidence="2">
    <location>
        <begin position="112"/>
        <end position="130"/>
    </location>
</feature>
<feature type="region of interest" description="Disordered" evidence="1">
    <location>
        <begin position="456"/>
        <end position="493"/>
    </location>
</feature>
<comment type="caution">
    <text evidence="3">The sequence shown here is derived from an EMBL/GenBank/DDBJ whole genome shotgun (WGS) entry which is preliminary data.</text>
</comment>